<dbReference type="EMBL" id="ON529850">
    <property type="protein sequence ID" value="UTC28468.1"/>
    <property type="molecule type" value="Genomic_DNA"/>
</dbReference>
<reference evidence="1" key="1">
    <citation type="submission" date="2022-04" db="EMBL/GenBank/DDBJ databases">
        <authorList>
            <person name="Friedrich I."/>
            <person name="Schneider D."/>
            <person name="Poehlein A."/>
            <person name="Hertel R."/>
            <person name="Daniel R."/>
        </authorList>
    </citation>
    <scope>NUCLEOTIDE SEQUENCE</scope>
</reference>
<dbReference type="Proteomes" id="UP001055634">
    <property type="component" value="Segment"/>
</dbReference>
<organism evidence="1 2">
    <name type="scientific">Brevundimonas phage vB_BpoS-Gurke</name>
    <dbReference type="NCBI Taxonomy" id="2948599"/>
    <lineage>
        <taxon>Viruses</taxon>
        <taxon>Duplodnaviria</taxon>
        <taxon>Heunggongvirae</taxon>
        <taxon>Uroviricota</taxon>
        <taxon>Caudoviricetes</taxon>
        <taxon>Jeanschmidtviridae</taxon>
        <taxon>Kikimoravirus</taxon>
        <taxon>Kikimoravirus gurke</taxon>
    </lineage>
</organism>
<gene>
    <name evidence="1" type="ORF">GURKE_04660</name>
</gene>
<evidence type="ECO:0000313" key="1">
    <source>
        <dbReference type="EMBL" id="UTC28468.1"/>
    </source>
</evidence>
<name>A0A9E7N451_9CAUD</name>
<proteinExistence type="predicted"/>
<keyword evidence="2" id="KW-1185">Reference proteome</keyword>
<sequence>MADFLTQAQAALAAADPAKRATLLESKTPGGRGTCKGAVVLRHIPDNPHHPFVTHWRNDDLGGFHKGSYFDSLPEAVANFKTRAAQGR</sequence>
<protein>
    <submittedName>
        <fullName evidence="1">Uncharacterized protein</fullName>
    </submittedName>
</protein>
<evidence type="ECO:0000313" key="2">
    <source>
        <dbReference type="Proteomes" id="UP001055634"/>
    </source>
</evidence>
<accession>A0A9E7N451</accession>